<sequence>MWARNVVQLAYGVPGILAYFLVFYAMRGVRKILSTNFIVIYVVMAVSNMLTWLNAWIYLKLTDESFFFFYFEWLKEHAWIS</sequence>
<feature type="transmembrane region" description="Helical" evidence="6">
    <location>
        <begin position="6"/>
        <end position="26"/>
    </location>
</feature>
<evidence type="ECO:0000313" key="7">
    <source>
        <dbReference type="EnsemblMetazoa" id="PPA46281.1"/>
    </source>
</evidence>
<keyword evidence="3 6" id="KW-0812">Transmembrane</keyword>
<accession>A0A2A6CGJ8</accession>
<evidence type="ECO:0000256" key="6">
    <source>
        <dbReference type="RuleBase" id="RU280813"/>
    </source>
</evidence>
<dbReference type="AlphaFoldDB" id="A0A2A6CGJ8"/>
<dbReference type="OrthoDB" id="5797622at2759"/>
<dbReference type="PANTHER" id="PTHR31552">
    <property type="entry name" value="SERPENTINE RECEPTOR CLASS GAMMA"/>
    <property type="match status" value="1"/>
</dbReference>
<evidence type="ECO:0000256" key="3">
    <source>
        <dbReference type="ARBA" id="ARBA00022692"/>
    </source>
</evidence>
<dbReference type="InterPro" id="IPR000609">
    <property type="entry name" value="7TM_GPCR_serpentine_rcpt_Srg"/>
</dbReference>
<evidence type="ECO:0000256" key="5">
    <source>
        <dbReference type="ARBA" id="ARBA00023136"/>
    </source>
</evidence>
<evidence type="ECO:0000256" key="2">
    <source>
        <dbReference type="ARBA" id="ARBA00005692"/>
    </source>
</evidence>
<dbReference type="EnsemblMetazoa" id="PPA46281.1">
    <property type="protein sequence ID" value="PPA46281.1"/>
    <property type="gene ID" value="WBGene00284650"/>
</dbReference>
<reference evidence="7" key="2">
    <citation type="submission" date="2022-06" db="UniProtKB">
        <authorList>
            <consortium name="EnsemblMetazoa"/>
        </authorList>
    </citation>
    <scope>IDENTIFICATION</scope>
    <source>
        <strain evidence="7">PS312</strain>
    </source>
</reference>
<name>A0A2A6CGJ8_PRIPA</name>
<proteinExistence type="inferred from homology"/>
<keyword evidence="4 6" id="KW-1133">Transmembrane helix</keyword>
<keyword evidence="8" id="KW-1185">Reference proteome</keyword>
<accession>A0A8R1Z985</accession>
<evidence type="ECO:0000313" key="8">
    <source>
        <dbReference type="Proteomes" id="UP000005239"/>
    </source>
</evidence>
<feature type="transmembrane region" description="Helical" evidence="6">
    <location>
        <begin position="38"/>
        <end position="59"/>
    </location>
</feature>
<dbReference type="GO" id="GO:0007606">
    <property type="term" value="P:sensory perception of chemical stimulus"/>
    <property type="evidence" value="ECO:0007669"/>
    <property type="project" value="UniProtKB-UniRule"/>
</dbReference>
<organism evidence="7 8">
    <name type="scientific">Pristionchus pacificus</name>
    <name type="common">Parasitic nematode worm</name>
    <dbReference type="NCBI Taxonomy" id="54126"/>
    <lineage>
        <taxon>Eukaryota</taxon>
        <taxon>Metazoa</taxon>
        <taxon>Ecdysozoa</taxon>
        <taxon>Nematoda</taxon>
        <taxon>Chromadorea</taxon>
        <taxon>Rhabditida</taxon>
        <taxon>Rhabditina</taxon>
        <taxon>Diplogasteromorpha</taxon>
        <taxon>Diplogasteroidea</taxon>
        <taxon>Neodiplogasteridae</taxon>
        <taxon>Pristionchus</taxon>
    </lineage>
</organism>
<evidence type="ECO:0000256" key="1">
    <source>
        <dbReference type="ARBA" id="ARBA00004141"/>
    </source>
</evidence>
<dbReference type="Proteomes" id="UP000005239">
    <property type="component" value="Unassembled WGS sequence"/>
</dbReference>
<evidence type="ECO:0000256" key="4">
    <source>
        <dbReference type="ARBA" id="ARBA00022989"/>
    </source>
</evidence>
<comment type="caution">
    <text evidence="6">Lacks conserved residue(s) required for the propagation of feature annotation.</text>
</comment>
<comment type="subcellular location">
    <subcellularLocation>
        <location evidence="1">Membrane</location>
        <topology evidence="1">Multi-pass membrane protein</topology>
    </subcellularLocation>
</comment>
<dbReference type="Pfam" id="PF02118">
    <property type="entry name" value="Srg"/>
    <property type="match status" value="1"/>
</dbReference>
<protein>
    <recommendedName>
        <fullName evidence="6">Serpentine receptor class gamma</fullName>
    </recommendedName>
</protein>
<gene>
    <name evidence="7" type="primary">WBGene00284650</name>
</gene>
<keyword evidence="5 6" id="KW-0472">Membrane</keyword>
<dbReference type="PANTHER" id="PTHR31552:SF8">
    <property type="entry name" value="SERPENTINE RECEPTOR CLASS GAMMA"/>
    <property type="match status" value="1"/>
</dbReference>
<comment type="similarity">
    <text evidence="2 6">Belongs to the nematode receptor-like protein srg family.</text>
</comment>
<dbReference type="GO" id="GO:0016020">
    <property type="term" value="C:membrane"/>
    <property type="evidence" value="ECO:0007669"/>
    <property type="project" value="UniProtKB-SubCell"/>
</dbReference>
<reference evidence="8" key="1">
    <citation type="journal article" date="2008" name="Nat. Genet.">
        <title>The Pristionchus pacificus genome provides a unique perspective on nematode lifestyle and parasitism.</title>
        <authorList>
            <person name="Dieterich C."/>
            <person name="Clifton S.W."/>
            <person name="Schuster L.N."/>
            <person name="Chinwalla A."/>
            <person name="Delehaunty K."/>
            <person name="Dinkelacker I."/>
            <person name="Fulton L."/>
            <person name="Fulton R."/>
            <person name="Godfrey J."/>
            <person name="Minx P."/>
            <person name="Mitreva M."/>
            <person name="Roeseler W."/>
            <person name="Tian H."/>
            <person name="Witte H."/>
            <person name="Yang S.P."/>
            <person name="Wilson R.K."/>
            <person name="Sommer R.J."/>
        </authorList>
    </citation>
    <scope>NUCLEOTIDE SEQUENCE [LARGE SCALE GENOMIC DNA]</scope>
    <source>
        <strain evidence="8">PS312</strain>
    </source>
</reference>
<dbReference type="GO" id="GO:0004888">
    <property type="term" value="F:transmembrane signaling receptor activity"/>
    <property type="evidence" value="ECO:0007669"/>
    <property type="project" value="InterPro"/>
</dbReference>